<dbReference type="SUPFAM" id="SSF52058">
    <property type="entry name" value="L domain-like"/>
    <property type="match status" value="2"/>
</dbReference>
<name>A0A1B0GMA7_PHLPP</name>
<evidence type="ECO:0000256" key="2">
    <source>
        <dbReference type="ARBA" id="ARBA00022729"/>
    </source>
</evidence>
<evidence type="ECO:0000313" key="4">
    <source>
        <dbReference type="EnsemblMetazoa" id="PPAI002182-PA"/>
    </source>
</evidence>
<keyword evidence="1" id="KW-0433">Leucine-rich repeat</keyword>
<dbReference type="PROSITE" id="PS51450">
    <property type="entry name" value="LRR"/>
    <property type="match status" value="2"/>
</dbReference>
<dbReference type="PANTHER" id="PTHR24373:SF275">
    <property type="entry name" value="TIR DOMAIN-CONTAINING PROTEIN"/>
    <property type="match status" value="1"/>
</dbReference>
<dbReference type="PRINTS" id="PR00019">
    <property type="entry name" value="LEURICHRPT"/>
</dbReference>
<dbReference type="PANTHER" id="PTHR24373">
    <property type="entry name" value="SLIT RELATED LEUCINE-RICH REPEAT NEURONAL PROTEIN"/>
    <property type="match status" value="1"/>
</dbReference>
<dbReference type="InterPro" id="IPR032675">
    <property type="entry name" value="LRR_dom_sf"/>
</dbReference>
<dbReference type="VEuPathDB" id="VectorBase:PPAI002182"/>
<dbReference type="SMART" id="SM00365">
    <property type="entry name" value="LRR_SD22"/>
    <property type="match status" value="5"/>
</dbReference>
<keyword evidence="5" id="KW-1185">Reference proteome</keyword>
<proteinExistence type="predicted"/>
<evidence type="ECO:0000256" key="1">
    <source>
        <dbReference type="ARBA" id="ARBA00022614"/>
    </source>
</evidence>
<organism evidence="4 5">
    <name type="scientific">Phlebotomus papatasi</name>
    <name type="common">Sandfly</name>
    <dbReference type="NCBI Taxonomy" id="29031"/>
    <lineage>
        <taxon>Eukaryota</taxon>
        <taxon>Metazoa</taxon>
        <taxon>Ecdysozoa</taxon>
        <taxon>Arthropoda</taxon>
        <taxon>Hexapoda</taxon>
        <taxon>Insecta</taxon>
        <taxon>Pterygota</taxon>
        <taxon>Neoptera</taxon>
        <taxon>Endopterygota</taxon>
        <taxon>Diptera</taxon>
        <taxon>Nematocera</taxon>
        <taxon>Psychodoidea</taxon>
        <taxon>Psychodidae</taxon>
        <taxon>Phlebotomus</taxon>
        <taxon>Phlebotomus</taxon>
    </lineage>
</organism>
<dbReference type="EMBL" id="AJVK01024128">
    <property type="status" value="NOT_ANNOTATED_CDS"/>
    <property type="molecule type" value="Genomic_DNA"/>
</dbReference>
<accession>A0A1B0GMA7</accession>
<dbReference type="Gene3D" id="3.80.10.10">
    <property type="entry name" value="Ribonuclease Inhibitor"/>
    <property type="match status" value="4"/>
</dbReference>
<protein>
    <submittedName>
        <fullName evidence="4">Uncharacterized protein</fullName>
    </submittedName>
</protein>
<dbReference type="Pfam" id="PF13855">
    <property type="entry name" value="LRR_8"/>
    <property type="match status" value="2"/>
</dbReference>
<keyword evidence="3" id="KW-0677">Repeat</keyword>
<dbReference type="InterPro" id="IPR003591">
    <property type="entry name" value="Leu-rich_rpt_typical-subtyp"/>
</dbReference>
<dbReference type="AlphaFoldDB" id="A0A1B0GMA7"/>
<dbReference type="SMART" id="SM00369">
    <property type="entry name" value="LRR_TYP"/>
    <property type="match status" value="10"/>
</dbReference>
<dbReference type="VEuPathDB" id="VectorBase:PPAPM1_011101"/>
<dbReference type="Proteomes" id="UP000092462">
    <property type="component" value="Unassembled WGS sequence"/>
</dbReference>
<evidence type="ECO:0000256" key="3">
    <source>
        <dbReference type="ARBA" id="ARBA00022737"/>
    </source>
</evidence>
<keyword evidence="2" id="KW-0732">Signal</keyword>
<sequence length="444" mass="50454">MRPTPSPTGSSGSRSMSPAVVDQLRKFSTIPNDGQFSLSPRHLPESTFYNMSRTEFLSLSDNNLELIPAQIFTHMPMIGTLDIARCRIQHIRSGDFKALKMLRHLLLASNEIKRIDMGAFPPTIVNLHIGRNNLSSLNGTLRHLNELKLLFINSNNLTTLEDELPPASPNLILAQFNRLRALPQSFRNLPLDSLYLYNNELRTFDGILKTATKLQRLYVSHNYIEYLAEDEFQEAENLEELQLGCNHIRAINGSLLPIKNLRSANFTVNHLTEFSLKEIRGLDKLRILDLSYNQIDKLTGRMDNLVEPDSLIVELRLEYNLLRSLDGNLMGLNRLRILNLSNNRLQNISPDDLIGLEELEHLDMSFNQLKTLDDTFKTYLPSLQLLNASYNLLTEMKNDFHGLPILCMADLSNNNISIISKDLVANTRCSNHGVPNKLEILLQG</sequence>
<evidence type="ECO:0000313" key="5">
    <source>
        <dbReference type="Proteomes" id="UP000092462"/>
    </source>
</evidence>
<dbReference type="EMBL" id="AJVK01024127">
    <property type="status" value="NOT_ANNOTATED_CDS"/>
    <property type="molecule type" value="Genomic_DNA"/>
</dbReference>
<dbReference type="EnsemblMetazoa" id="PPAI002182-RA">
    <property type="protein sequence ID" value="PPAI002182-PA"/>
    <property type="gene ID" value="PPAI002182"/>
</dbReference>
<dbReference type="InterPro" id="IPR001611">
    <property type="entry name" value="Leu-rich_rpt"/>
</dbReference>
<dbReference type="InterPro" id="IPR050328">
    <property type="entry name" value="Dev_Immune_Receptor"/>
</dbReference>
<reference evidence="4" key="1">
    <citation type="submission" date="2022-08" db="UniProtKB">
        <authorList>
            <consortium name="EnsemblMetazoa"/>
        </authorList>
    </citation>
    <scope>IDENTIFICATION</scope>
    <source>
        <strain evidence="4">Israel</strain>
    </source>
</reference>